<keyword evidence="2" id="KW-1185">Reference proteome</keyword>
<evidence type="ECO:0000313" key="1">
    <source>
        <dbReference type="EMBL" id="KAI4337453.1"/>
    </source>
</evidence>
<name>A0ACB9NLL0_BAUVA</name>
<comment type="caution">
    <text evidence="1">The sequence shown here is derived from an EMBL/GenBank/DDBJ whole genome shotgun (WGS) entry which is preliminary data.</text>
</comment>
<gene>
    <name evidence="1" type="ORF">L6164_015868</name>
</gene>
<organism evidence="1 2">
    <name type="scientific">Bauhinia variegata</name>
    <name type="common">Purple orchid tree</name>
    <name type="synonym">Phanera variegata</name>
    <dbReference type="NCBI Taxonomy" id="167791"/>
    <lineage>
        <taxon>Eukaryota</taxon>
        <taxon>Viridiplantae</taxon>
        <taxon>Streptophyta</taxon>
        <taxon>Embryophyta</taxon>
        <taxon>Tracheophyta</taxon>
        <taxon>Spermatophyta</taxon>
        <taxon>Magnoliopsida</taxon>
        <taxon>eudicotyledons</taxon>
        <taxon>Gunneridae</taxon>
        <taxon>Pentapetalae</taxon>
        <taxon>rosids</taxon>
        <taxon>fabids</taxon>
        <taxon>Fabales</taxon>
        <taxon>Fabaceae</taxon>
        <taxon>Cercidoideae</taxon>
        <taxon>Cercideae</taxon>
        <taxon>Bauhiniinae</taxon>
        <taxon>Bauhinia</taxon>
    </lineage>
</organism>
<evidence type="ECO:0000313" key="2">
    <source>
        <dbReference type="Proteomes" id="UP000828941"/>
    </source>
</evidence>
<dbReference type="Proteomes" id="UP000828941">
    <property type="component" value="Chromosome 6"/>
</dbReference>
<proteinExistence type="predicted"/>
<reference evidence="1 2" key="1">
    <citation type="journal article" date="2022" name="DNA Res.">
        <title>Chromosomal-level genome assembly of the orchid tree Bauhinia variegata (Leguminosae; Cercidoideae) supports the allotetraploid origin hypothesis of Bauhinia.</title>
        <authorList>
            <person name="Zhong Y."/>
            <person name="Chen Y."/>
            <person name="Zheng D."/>
            <person name="Pang J."/>
            <person name="Liu Y."/>
            <person name="Luo S."/>
            <person name="Meng S."/>
            <person name="Qian L."/>
            <person name="Wei D."/>
            <person name="Dai S."/>
            <person name="Zhou R."/>
        </authorList>
    </citation>
    <scope>NUCLEOTIDE SEQUENCE [LARGE SCALE GENOMIC DNA]</scope>
    <source>
        <strain evidence="1">BV-YZ2020</strain>
    </source>
</reference>
<protein>
    <submittedName>
        <fullName evidence="1">Uncharacterized protein</fullName>
    </submittedName>
</protein>
<sequence length="339" mass="36740">MEPKHASFLAACPATQSLATELDVDEFLKKMAIGAGITSGSIIDEDLKPYDFRCLKDEAFEGMDAYFTADDLNDAFRRNPDTVTGFSTNCGENTNILWSQNVTPMHPSVSVTIDSQSSICGTTVGSPVSANQPIGCRDNQAKGTSSGSSQSPSDEDDEAGHCEQSTDPIVIKLLRRKASNRDSARRSRRRKQAQLADLETQVEQLKVESATLYKQLTDASQHFRDADTNNRVLKSDVEALRAKVKLAEDMVARGSFGNLNQLVYQSNLSTLPHLDTTSLRRMAHVSPITVQGNEASYPGMSVVGGHNSALGIGNLDITSNNFNNGVISDNVSCVTDIWS</sequence>
<dbReference type="EMBL" id="CM039431">
    <property type="protein sequence ID" value="KAI4337453.1"/>
    <property type="molecule type" value="Genomic_DNA"/>
</dbReference>
<accession>A0ACB9NLL0</accession>